<organism evidence="1 2">
    <name type="scientific">Caligus rogercresseyi</name>
    <name type="common">Sea louse</name>
    <dbReference type="NCBI Taxonomy" id="217165"/>
    <lineage>
        <taxon>Eukaryota</taxon>
        <taxon>Metazoa</taxon>
        <taxon>Ecdysozoa</taxon>
        <taxon>Arthropoda</taxon>
        <taxon>Crustacea</taxon>
        <taxon>Multicrustacea</taxon>
        <taxon>Hexanauplia</taxon>
        <taxon>Copepoda</taxon>
        <taxon>Siphonostomatoida</taxon>
        <taxon>Caligidae</taxon>
        <taxon>Caligus</taxon>
    </lineage>
</organism>
<evidence type="ECO:0000313" key="2">
    <source>
        <dbReference type="Proteomes" id="UP000595437"/>
    </source>
</evidence>
<evidence type="ECO:0000313" key="1">
    <source>
        <dbReference type="EMBL" id="QQP49352.1"/>
    </source>
</evidence>
<proteinExistence type="predicted"/>
<accession>A0A7T8HFY5</accession>
<protein>
    <submittedName>
        <fullName evidence="1">Uncharacterized protein</fullName>
    </submittedName>
</protein>
<dbReference type="AlphaFoldDB" id="A0A7T8HFY5"/>
<keyword evidence="2" id="KW-1185">Reference proteome</keyword>
<dbReference type="Proteomes" id="UP000595437">
    <property type="component" value="Chromosome 6"/>
</dbReference>
<name>A0A7T8HFY5_CALRO</name>
<reference evidence="2" key="1">
    <citation type="submission" date="2021-01" db="EMBL/GenBank/DDBJ databases">
        <title>Caligus Genome Assembly.</title>
        <authorList>
            <person name="Gallardo-Escarate C."/>
        </authorList>
    </citation>
    <scope>NUCLEOTIDE SEQUENCE [LARGE SCALE GENOMIC DNA]</scope>
</reference>
<gene>
    <name evidence="1" type="ORF">FKW44_009990</name>
</gene>
<sequence length="50" mass="5584">MLIQRLTQMPGIVAKIEFESKSGSKVRDASWMEPNTCPAIYFPPKLTGQS</sequence>
<dbReference type="EMBL" id="CP045895">
    <property type="protein sequence ID" value="QQP49352.1"/>
    <property type="molecule type" value="Genomic_DNA"/>
</dbReference>